<dbReference type="EMBL" id="BGPR01009072">
    <property type="protein sequence ID" value="GBN37814.1"/>
    <property type="molecule type" value="Genomic_DNA"/>
</dbReference>
<gene>
    <name evidence="1" type="ORF">AVEN_146426_1</name>
</gene>
<organism evidence="1 2">
    <name type="scientific">Araneus ventricosus</name>
    <name type="common">Orbweaver spider</name>
    <name type="synonym">Epeira ventricosa</name>
    <dbReference type="NCBI Taxonomy" id="182803"/>
    <lineage>
        <taxon>Eukaryota</taxon>
        <taxon>Metazoa</taxon>
        <taxon>Ecdysozoa</taxon>
        <taxon>Arthropoda</taxon>
        <taxon>Chelicerata</taxon>
        <taxon>Arachnida</taxon>
        <taxon>Araneae</taxon>
        <taxon>Araneomorphae</taxon>
        <taxon>Entelegynae</taxon>
        <taxon>Araneoidea</taxon>
        <taxon>Araneidae</taxon>
        <taxon>Araneus</taxon>
    </lineage>
</organism>
<proteinExistence type="predicted"/>
<protein>
    <submittedName>
        <fullName evidence="1">Uncharacterized protein</fullName>
    </submittedName>
</protein>
<accession>A0A4Y2NGE4</accession>
<evidence type="ECO:0000313" key="1">
    <source>
        <dbReference type="EMBL" id="GBN37814.1"/>
    </source>
</evidence>
<keyword evidence="2" id="KW-1185">Reference proteome</keyword>
<comment type="caution">
    <text evidence="1">The sequence shown here is derived from an EMBL/GenBank/DDBJ whole genome shotgun (WGS) entry which is preliminary data.</text>
</comment>
<sequence length="105" mass="12391">MQNDTWSLYNGFGSKFVIDLKGYNKFDLTVRYRFQSRRVPRSRHASSKNRLESVSGARQIRRDQISSCWLGTESWRDGCRLRCRPRHLTAVQNDEVRPKIALVFL</sequence>
<reference evidence="1 2" key="1">
    <citation type="journal article" date="2019" name="Sci. Rep.">
        <title>Orb-weaving spider Araneus ventricosus genome elucidates the spidroin gene catalogue.</title>
        <authorList>
            <person name="Kono N."/>
            <person name="Nakamura H."/>
            <person name="Ohtoshi R."/>
            <person name="Moran D.A.P."/>
            <person name="Shinohara A."/>
            <person name="Yoshida Y."/>
            <person name="Fujiwara M."/>
            <person name="Mori M."/>
            <person name="Tomita M."/>
            <person name="Arakawa K."/>
        </authorList>
    </citation>
    <scope>NUCLEOTIDE SEQUENCE [LARGE SCALE GENOMIC DNA]</scope>
</reference>
<dbReference type="Proteomes" id="UP000499080">
    <property type="component" value="Unassembled WGS sequence"/>
</dbReference>
<evidence type="ECO:0000313" key="2">
    <source>
        <dbReference type="Proteomes" id="UP000499080"/>
    </source>
</evidence>
<dbReference type="AlphaFoldDB" id="A0A4Y2NGE4"/>
<name>A0A4Y2NGE4_ARAVE</name>